<evidence type="ECO:0000256" key="3">
    <source>
        <dbReference type="ARBA" id="ARBA00022741"/>
    </source>
</evidence>
<dbReference type="Gene3D" id="1.10.3710.10">
    <property type="entry name" value="DNA polymerase III clamp loader subunits, C-terminal domain"/>
    <property type="match status" value="1"/>
</dbReference>
<gene>
    <name evidence="6" type="ORF">SAMN05421734_103197</name>
</gene>
<proteinExistence type="inferred from homology"/>
<dbReference type="SUPFAM" id="SSF52540">
    <property type="entry name" value="P-loop containing nucleoside triphosphate hydrolases"/>
    <property type="match status" value="1"/>
</dbReference>
<dbReference type="FunFam" id="1.20.272.10:FF:000001">
    <property type="entry name" value="Putative AAA family ATPase"/>
    <property type="match status" value="1"/>
</dbReference>
<dbReference type="InterPro" id="IPR008921">
    <property type="entry name" value="DNA_pol3_clamp-load_cplx_C"/>
</dbReference>
<dbReference type="STRING" id="1612202.SAMN05421734_103197"/>
<dbReference type="GO" id="GO:0008047">
    <property type="term" value="F:enzyme activator activity"/>
    <property type="evidence" value="ECO:0007669"/>
    <property type="project" value="TreeGrafter"/>
</dbReference>
<dbReference type="Gene3D" id="1.10.8.60">
    <property type="match status" value="1"/>
</dbReference>
<keyword evidence="4" id="KW-0067">ATP-binding</keyword>
<dbReference type="Proteomes" id="UP000242949">
    <property type="component" value="Unassembled WGS sequence"/>
</dbReference>
<dbReference type="GO" id="GO:0016887">
    <property type="term" value="F:ATP hydrolysis activity"/>
    <property type="evidence" value="ECO:0007669"/>
    <property type="project" value="InterPro"/>
</dbReference>
<dbReference type="InterPro" id="IPR003959">
    <property type="entry name" value="ATPase_AAA_core"/>
</dbReference>
<dbReference type="OrthoDB" id="9778364at2"/>
<organism evidence="6 7">
    <name type="scientific">Pelagirhabdus alkalitolerans</name>
    <dbReference type="NCBI Taxonomy" id="1612202"/>
    <lineage>
        <taxon>Bacteria</taxon>
        <taxon>Bacillati</taxon>
        <taxon>Bacillota</taxon>
        <taxon>Bacilli</taxon>
        <taxon>Bacillales</taxon>
        <taxon>Bacillaceae</taxon>
        <taxon>Pelagirhabdus</taxon>
    </lineage>
</organism>
<dbReference type="InterPro" id="IPR021886">
    <property type="entry name" value="MgsA_C"/>
</dbReference>
<protein>
    <recommendedName>
        <fullName evidence="2">Replication-associated recombination protein A</fullName>
    </recommendedName>
</protein>
<dbReference type="PANTHER" id="PTHR13779:SF7">
    <property type="entry name" value="ATPASE WRNIP1"/>
    <property type="match status" value="1"/>
</dbReference>
<evidence type="ECO:0000313" key="7">
    <source>
        <dbReference type="Proteomes" id="UP000242949"/>
    </source>
</evidence>
<evidence type="ECO:0000256" key="1">
    <source>
        <dbReference type="ARBA" id="ARBA00008959"/>
    </source>
</evidence>
<dbReference type="Pfam" id="PF12002">
    <property type="entry name" value="MgsA_C"/>
    <property type="match status" value="1"/>
</dbReference>
<dbReference type="FunFam" id="1.10.8.60:FF:000029">
    <property type="entry name" value="Replication-associated recombination protein A"/>
    <property type="match status" value="1"/>
</dbReference>
<dbReference type="FunFam" id="1.10.3710.10:FF:000003">
    <property type="entry name" value="ATPase, AAA family protein"/>
    <property type="match status" value="1"/>
</dbReference>
<dbReference type="FunFam" id="3.40.50.300:FF:000766">
    <property type="entry name" value="Recombination factor protein RarA"/>
    <property type="match status" value="1"/>
</dbReference>
<dbReference type="PANTHER" id="PTHR13779">
    <property type="entry name" value="WERNER HELICASE-INTERACTING PROTEIN 1 FAMILY MEMBER"/>
    <property type="match status" value="1"/>
</dbReference>
<accession>A0A1G6HS41</accession>
<dbReference type="CDD" id="cd00009">
    <property type="entry name" value="AAA"/>
    <property type="match status" value="1"/>
</dbReference>
<dbReference type="GO" id="GO:0017116">
    <property type="term" value="F:single-stranded DNA helicase activity"/>
    <property type="evidence" value="ECO:0007669"/>
    <property type="project" value="TreeGrafter"/>
</dbReference>
<comment type="similarity">
    <text evidence="1">Belongs to the AAA ATPase family. RarA/MGS1/WRNIP1 subfamily.</text>
</comment>
<dbReference type="Pfam" id="PF16193">
    <property type="entry name" value="AAA_assoc_2"/>
    <property type="match status" value="1"/>
</dbReference>
<dbReference type="GO" id="GO:0000731">
    <property type="term" value="P:DNA synthesis involved in DNA repair"/>
    <property type="evidence" value="ECO:0007669"/>
    <property type="project" value="TreeGrafter"/>
</dbReference>
<evidence type="ECO:0000256" key="2">
    <source>
        <dbReference type="ARBA" id="ARBA00020776"/>
    </source>
</evidence>
<dbReference type="CDD" id="cd18139">
    <property type="entry name" value="HLD_clamp_RarA"/>
    <property type="match status" value="1"/>
</dbReference>
<dbReference type="InterPro" id="IPR003593">
    <property type="entry name" value="AAA+_ATPase"/>
</dbReference>
<dbReference type="Gene3D" id="1.20.272.10">
    <property type="match status" value="1"/>
</dbReference>
<dbReference type="GO" id="GO:0003677">
    <property type="term" value="F:DNA binding"/>
    <property type="evidence" value="ECO:0007669"/>
    <property type="project" value="InterPro"/>
</dbReference>
<dbReference type="InterPro" id="IPR051314">
    <property type="entry name" value="AAA_ATPase_RarA/MGS1/WRNIP1"/>
</dbReference>
<evidence type="ECO:0000256" key="4">
    <source>
        <dbReference type="ARBA" id="ARBA00022840"/>
    </source>
</evidence>
<keyword evidence="7" id="KW-1185">Reference proteome</keyword>
<dbReference type="GO" id="GO:0005524">
    <property type="term" value="F:ATP binding"/>
    <property type="evidence" value="ECO:0007669"/>
    <property type="project" value="UniProtKB-KW"/>
</dbReference>
<dbReference type="SMART" id="SM00382">
    <property type="entry name" value="AAA"/>
    <property type="match status" value="1"/>
</dbReference>
<dbReference type="EMBL" id="FMYI01000003">
    <property type="protein sequence ID" value="SDB96994.1"/>
    <property type="molecule type" value="Genomic_DNA"/>
</dbReference>
<dbReference type="SUPFAM" id="SSF48019">
    <property type="entry name" value="post-AAA+ oligomerization domain-like"/>
    <property type="match status" value="1"/>
</dbReference>
<reference evidence="7" key="1">
    <citation type="submission" date="2016-09" db="EMBL/GenBank/DDBJ databases">
        <authorList>
            <person name="Varghese N."/>
            <person name="Submissions S."/>
        </authorList>
    </citation>
    <scope>NUCLEOTIDE SEQUENCE [LARGE SCALE GENOMIC DNA]</scope>
    <source>
        <strain evidence="7">S5</strain>
    </source>
</reference>
<dbReference type="AlphaFoldDB" id="A0A1G6HS41"/>
<sequence length="423" mass="46789">MVNQPLAFKMRPTHIDDIIGQLHLVAPGKMIHRMIEANRLMSMILYGPPGTGKTSMAIALAKTLGLRYKLLNAVTDKKKDMEIAIEEAKMSGTLVIVMDEVHRLDKAKQDYLLPHVESNLITLIGCTTSNPYHSINPAIRSRIHLFELESLTIDQVKIALKRALNDDEKGLKKKSITLSSDALDHFALAANGDLRAALNGLELAAYSTKPSSDETIHIDLEVAEACMQKKSFSHDKDGDAHYDVLSAFQKSIRGSDVDASLHYLARLIEAGDLDSIARRMTVIAYEDIGLANPQAGPRTLAAIEAAERVGFPEARIPLSVAIVELALSPKSNSAYKALDSALSDIRSGQVGQVPIHLKDSHYKGAESLGRGIDYKYPHNYPGGWVKQTYLPESLQHKNYYEPLDTGKFERALKTMYEQINNYE</sequence>
<dbReference type="RefSeq" id="WP_090794345.1">
    <property type="nucleotide sequence ID" value="NZ_FMYI01000003.1"/>
</dbReference>
<dbReference type="InterPro" id="IPR027417">
    <property type="entry name" value="P-loop_NTPase"/>
</dbReference>
<dbReference type="InterPro" id="IPR032423">
    <property type="entry name" value="AAA_assoc_2"/>
</dbReference>
<keyword evidence="3" id="KW-0547">Nucleotide-binding</keyword>
<feature type="domain" description="AAA+ ATPase" evidence="5">
    <location>
        <begin position="39"/>
        <end position="151"/>
    </location>
</feature>
<name>A0A1G6HS41_9BACI</name>
<dbReference type="Gene3D" id="3.40.50.300">
    <property type="entry name" value="P-loop containing nucleotide triphosphate hydrolases"/>
    <property type="match status" value="1"/>
</dbReference>
<evidence type="ECO:0000313" key="6">
    <source>
        <dbReference type="EMBL" id="SDB96994.1"/>
    </source>
</evidence>
<evidence type="ECO:0000259" key="5">
    <source>
        <dbReference type="SMART" id="SM00382"/>
    </source>
</evidence>
<dbReference type="GO" id="GO:0006261">
    <property type="term" value="P:DNA-templated DNA replication"/>
    <property type="evidence" value="ECO:0007669"/>
    <property type="project" value="TreeGrafter"/>
</dbReference>
<dbReference type="Pfam" id="PF00004">
    <property type="entry name" value="AAA"/>
    <property type="match status" value="1"/>
</dbReference>